<dbReference type="GO" id="GO:0006355">
    <property type="term" value="P:regulation of DNA-templated transcription"/>
    <property type="evidence" value="ECO:0007669"/>
    <property type="project" value="InterPro"/>
</dbReference>
<dbReference type="AlphaFoldDB" id="A0A5D8QHU8"/>
<comment type="caution">
    <text evidence="1">The sequence shown here is derived from an EMBL/GenBank/DDBJ whole genome shotgun (WGS) entry which is preliminary data.</text>
</comment>
<dbReference type="Gene3D" id="2.30.30.100">
    <property type="match status" value="1"/>
</dbReference>
<reference evidence="1 2" key="1">
    <citation type="submission" date="2019-08" db="EMBL/GenBank/DDBJ databases">
        <title>Calorimonas adulescens gen. nov., sp. nov., an anaerobic thermophilic bacterium from Sakhalin hot spring.</title>
        <authorList>
            <person name="Khomyakova M.A."/>
            <person name="Merkel A.Y."/>
            <person name="Novikov A."/>
            <person name="Bonch-Osmolovskaya E.A."/>
            <person name="Slobodkin A.I."/>
        </authorList>
    </citation>
    <scope>NUCLEOTIDE SEQUENCE [LARGE SCALE GENOMIC DNA]</scope>
    <source>
        <strain evidence="1 2">A05MB</strain>
    </source>
</reference>
<evidence type="ECO:0000313" key="1">
    <source>
        <dbReference type="EMBL" id="TZE82868.1"/>
    </source>
</evidence>
<dbReference type="EMBL" id="VTPS01000003">
    <property type="protein sequence ID" value="TZE82868.1"/>
    <property type="molecule type" value="Genomic_DNA"/>
</dbReference>
<dbReference type="Pfam" id="PF06257">
    <property type="entry name" value="VEG"/>
    <property type="match status" value="1"/>
</dbReference>
<proteinExistence type="predicted"/>
<name>A0A5D8QHU8_9THEO</name>
<dbReference type="InterPro" id="IPR009366">
    <property type="entry name" value="Protein_Veg"/>
</dbReference>
<accession>A0A5D8QHU8</accession>
<keyword evidence="2" id="KW-1185">Reference proteome</keyword>
<organism evidence="1 2">
    <name type="scientific">Calorimonas adulescens</name>
    <dbReference type="NCBI Taxonomy" id="2606906"/>
    <lineage>
        <taxon>Bacteria</taxon>
        <taxon>Bacillati</taxon>
        <taxon>Bacillota</taxon>
        <taxon>Clostridia</taxon>
        <taxon>Thermoanaerobacterales</taxon>
        <taxon>Thermoanaerobacteraceae</taxon>
        <taxon>Calorimonas</taxon>
    </lineage>
</organism>
<dbReference type="Proteomes" id="UP000322976">
    <property type="component" value="Unassembled WGS sequence"/>
</dbReference>
<evidence type="ECO:0000313" key="2">
    <source>
        <dbReference type="Proteomes" id="UP000322976"/>
    </source>
</evidence>
<sequence>MLKYYKRCLRGVVDLSDKNALMEIKKVIDRHIGERVRLKTNGGRKKTIIREGILEETYPSIFIVKIEMDNSVRRISYSYSDILTETVELSLCSNLNKECV</sequence>
<dbReference type="PANTHER" id="PTHR40026">
    <property type="entry name" value="PROTEIN VEG"/>
    <property type="match status" value="1"/>
</dbReference>
<gene>
    <name evidence="1" type="ORF">FWJ32_02630</name>
</gene>
<protein>
    <submittedName>
        <fullName evidence="1">Protein veg</fullName>
    </submittedName>
</protein>
<dbReference type="PIRSF" id="PIRSF037257">
    <property type="entry name" value="DUF1021"/>
    <property type="match status" value="1"/>
</dbReference>
<dbReference type="PANTHER" id="PTHR40026:SF1">
    <property type="entry name" value="PROTEIN VEG"/>
    <property type="match status" value="1"/>
</dbReference>